<evidence type="ECO:0000256" key="1">
    <source>
        <dbReference type="ARBA" id="ARBA00023015"/>
    </source>
</evidence>
<dbReference type="PANTHER" id="PTHR33164">
    <property type="entry name" value="TRANSCRIPTIONAL REGULATOR, MARR FAMILY"/>
    <property type="match status" value="1"/>
</dbReference>
<evidence type="ECO:0000313" key="6">
    <source>
        <dbReference type="Proteomes" id="UP000437709"/>
    </source>
</evidence>
<evidence type="ECO:0000259" key="4">
    <source>
        <dbReference type="PROSITE" id="PS50995"/>
    </source>
</evidence>
<dbReference type="AlphaFoldDB" id="A0A6N7EG53"/>
<dbReference type="SMART" id="SM00347">
    <property type="entry name" value="HTH_MARR"/>
    <property type="match status" value="1"/>
</dbReference>
<dbReference type="OrthoDB" id="5148120at2"/>
<dbReference type="InterPro" id="IPR036390">
    <property type="entry name" value="WH_DNA-bd_sf"/>
</dbReference>
<dbReference type="Pfam" id="PF12802">
    <property type="entry name" value="MarR_2"/>
    <property type="match status" value="1"/>
</dbReference>
<dbReference type="PROSITE" id="PS01117">
    <property type="entry name" value="HTH_MARR_1"/>
    <property type="match status" value="1"/>
</dbReference>
<dbReference type="InterPro" id="IPR039422">
    <property type="entry name" value="MarR/SlyA-like"/>
</dbReference>
<keyword evidence="1" id="KW-0805">Transcription regulation</keyword>
<name>A0A6N7EG53_9MICO</name>
<sequence length="170" mass="18416">MVVAMSGTSESRRVASVRVLDELAALGRRSRGSSELVARRFDLQPTQVQLLLTLSRSGECRVASLAEAQLVDPSVVSRQAAGLERLGLIARRPDPEDGRAALVSLTDAGRERVRRVRDLHVRAVAESMAQWPVERISRLADDLAALTQASTDAYARLSALPHTEPAKDPA</sequence>
<dbReference type="PROSITE" id="PS50995">
    <property type="entry name" value="HTH_MARR_2"/>
    <property type="match status" value="1"/>
</dbReference>
<evidence type="ECO:0000256" key="3">
    <source>
        <dbReference type="ARBA" id="ARBA00023163"/>
    </source>
</evidence>
<dbReference type="GO" id="GO:0003677">
    <property type="term" value="F:DNA binding"/>
    <property type="evidence" value="ECO:0007669"/>
    <property type="project" value="UniProtKB-KW"/>
</dbReference>
<accession>A0A6N7EG53</accession>
<dbReference type="Proteomes" id="UP000437709">
    <property type="component" value="Unassembled WGS sequence"/>
</dbReference>
<feature type="domain" description="HTH marR-type" evidence="4">
    <location>
        <begin position="16"/>
        <end position="148"/>
    </location>
</feature>
<organism evidence="5 6">
    <name type="scientific">Georgenia subflava</name>
    <dbReference type="NCBI Taxonomy" id="1622177"/>
    <lineage>
        <taxon>Bacteria</taxon>
        <taxon>Bacillati</taxon>
        <taxon>Actinomycetota</taxon>
        <taxon>Actinomycetes</taxon>
        <taxon>Micrococcales</taxon>
        <taxon>Bogoriellaceae</taxon>
        <taxon>Georgenia</taxon>
    </lineage>
</organism>
<gene>
    <name evidence="5" type="ORF">GB881_08090</name>
</gene>
<dbReference type="InterPro" id="IPR036388">
    <property type="entry name" value="WH-like_DNA-bd_sf"/>
</dbReference>
<dbReference type="PANTHER" id="PTHR33164:SF57">
    <property type="entry name" value="MARR-FAMILY TRANSCRIPTIONAL REGULATOR"/>
    <property type="match status" value="1"/>
</dbReference>
<comment type="caution">
    <text evidence="5">The sequence shown here is derived from an EMBL/GenBank/DDBJ whole genome shotgun (WGS) entry which is preliminary data.</text>
</comment>
<dbReference type="EMBL" id="WHPC01000024">
    <property type="protein sequence ID" value="MPV37010.1"/>
    <property type="molecule type" value="Genomic_DNA"/>
</dbReference>
<evidence type="ECO:0000313" key="5">
    <source>
        <dbReference type="EMBL" id="MPV37010.1"/>
    </source>
</evidence>
<dbReference type="Gene3D" id="1.10.10.10">
    <property type="entry name" value="Winged helix-like DNA-binding domain superfamily/Winged helix DNA-binding domain"/>
    <property type="match status" value="1"/>
</dbReference>
<protein>
    <submittedName>
        <fullName evidence="5">MarR family transcriptional regulator</fullName>
    </submittedName>
</protein>
<dbReference type="GO" id="GO:0006950">
    <property type="term" value="P:response to stress"/>
    <property type="evidence" value="ECO:0007669"/>
    <property type="project" value="TreeGrafter"/>
</dbReference>
<dbReference type="InterPro" id="IPR023187">
    <property type="entry name" value="Tscrpt_reg_MarR-type_CS"/>
</dbReference>
<dbReference type="GO" id="GO:0003700">
    <property type="term" value="F:DNA-binding transcription factor activity"/>
    <property type="evidence" value="ECO:0007669"/>
    <property type="project" value="InterPro"/>
</dbReference>
<proteinExistence type="predicted"/>
<keyword evidence="6" id="KW-1185">Reference proteome</keyword>
<dbReference type="InterPro" id="IPR000835">
    <property type="entry name" value="HTH_MarR-typ"/>
</dbReference>
<keyword evidence="3" id="KW-0804">Transcription</keyword>
<evidence type="ECO:0000256" key="2">
    <source>
        <dbReference type="ARBA" id="ARBA00023125"/>
    </source>
</evidence>
<dbReference type="SUPFAM" id="SSF46785">
    <property type="entry name" value="Winged helix' DNA-binding domain"/>
    <property type="match status" value="1"/>
</dbReference>
<reference evidence="5 6" key="1">
    <citation type="submission" date="2019-10" db="EMBL/GenBank/DDBJ databases">
        <title>Georgenia wutianyii sp. nov. and Georgenia yuyongxinii sp. nov. isolated from plateau pika (Ochotona curzoniae) in the Qinghai-Tibet plateau of China.</title>
        <authorList>
            <person name="Tian Z."/>
        </authorList>
    </citation>
    <scope>NUCLEOTIDE SEQUENCE [LARGE SCALE GENOMIC DNA]</scope>
    <source>
        <strain evidence="5 6">JCM 19765</strain>
    </source>
</reference>
<keyword evidence="2" id="KW-0238">DNA-binding</keyword>